<dbReference type="InterPro" id="IPR050765">
    <property type="entry name" value="Riboflavin_Biosynth_HTPR"/>
</dbReference>
<dbReference type="EMBL" id="WBJX01000002">
    <property type="protein sequence ID" value="KAB1638465.1"/>
    <property type="molecule type" value="Genomic_DNA"/>
</dbReference>
<evidence type="ECO:0000313" key="2">
    <source>
        <dbReference type="EMBL" id="KAB1638465.1"/>
    </source>
</evidence>
<feature type="domain" description="Bacterial bifunctional deaminase-reductase C-terminal" evidence="1">
    <location>
        <begin position="5"/>
        <end position="181"/>
    </location>
</feature>
<keyword evidence="3" id="KW-1185">Reference proteome</keyword>
<evidence type="ECO:0000313" key="3">
    <source>
        <dbReference type="Proteomes" id="UP000490386"/>
    </source>
</evidence>
<evidence type="ECO:0000259" key="1">
    <source>
        <dbReference type="Pfam" id="PF01872"/>
    </source>
</evidence>
<accession>A0A7J5B4H3</accession>
<dbReference type="InterPro" id="IPR024072">
    <property type="entry name" value="DHFR-like_dom_sf"/>
</dbReference>
<reference evidence="2 3" key="1">
    <citation type="submission" date="2019-09" db="EMBL/GenBank/DDBJ databases">
        <title>Phylogeny of genus Pseudoclavibacter and closely related genus.</title>
        <authorList>
            <person name="Li Y."/>
        </authorList>
    </citation>
    <scope>NUCLEOTIDE SEQUENCE [LARGE SCALE GENOMIC DNA]</scope>
    <source>
        <strain evidence="2 3">THG-MD12</strain>
    </source>
</reference>
<gene>
    <name evidence="2" type="ORF">F8O03_08735</name>
</gene>
<dbReference type="SUPFAM" id="SSF53597">
    <property type="entry name" value="Dihydrofolate reductase-like"/>
    <property type="match status" value="1"/>
</dbReference>
<dbReference type="Pfam" id="PF01872">
    <property type="entry name" value="RibD_C"/>
    <property type="match status" value="1"/>
</dbReference>
<dbReference type="RefSeq" id="WP_151423503.1">
    <property type="nucleotide sequence ID" value="NZ_WBJX01000002.1"/>
</dbReference>
<dbReference type="GO" id="GO:0009231">
    <property type="term" value="P:riboflavin biosynthetic process"/>
    <property type="evidence" value="ECO:0007669"/>
    <property type="project" value="InterPro"/>
</dbReference>
<dbReference type="Gene3D" id="3.40.430.10">
    <property type="entry name" value="Dihydrofolate Reductase, subunit A"/>
    <property type="match status" value="1"/>
</dbReference>
<protein>
    <submittedName>
        <fullName evidence="2">Dihydrofolate reductase</fullName>
    </submittedName>
</protein>
<dbReference type="AlphaFoldDB" id="A0A7J5B4H3"/>
<dbReference type="InterPro" id="IPR002734">
    <property type="entry name" value="RibDG_C"/>
</dbReference>
<dbReference type="PANTHER" id="PTHR38011">
    <property type="entry name" value="DIHYDROFOLATE REDUCTASE FAMILY PROTEIN (AFU_ORTHOLOGUE AFUA_8G06820)"/>
    <property type="match status" value="1"/>
</dbReference>
<dbReference type="Proteomes" id="UP000490386">
    <property type="component" value="Unassembled WGS sequence"/>
</dbReference>
<name>A0A7J5B4H3_9MICO</name>
<proteinExistence type="predicted"/>
<dbReference type="PANTHER" id="PTHR38011:SF11">
    <property type="entry name" value="2,5-DIAMINO-6-RIBOSYLAMINO-4(3H)-PYRIMIDINONE 5'-PHOSPHATE REDUCTASE"/>
    <property type="match status" value="1"/>
</dbReference>
<sequence length="194" mass="20993">MRELVYYVATSIDGFIADPSGGFDAFPMEGDHMATLLADYADALPAHVLDALGMRAPGTTFDTVIMGWNTLRPALDAGIESPYPHLRQVVASRGDRRVADDVTLTSDPVDAVRRLKGEDGLPIWLCGGGELAGSLRGEIDRLVLKRNPVAFGAGVPLFGHAGYSPQAFTLRATQRFESGVTIDEYVRRDERQSA</sequence>
<dbReference type="GO" id="GO:0008703">
    <property type="term" value="F:5-amino-6-(5-phosphoribosylamino)uracil reductase activity"/>
    <property type="evidence" value="ECO:0007669"/>
    <property type="project" value="InterPro"/>
</dbReference>
<comment type="caution">
    <text evidence="2">The sequence shown here is derived from an EMBL/GenBank/DDBJ whole genome shotgun (WGS) entry which is preliminary data.</text>
</comment>
<dbReference type="OrthoDB" id="195113at2"/>
<organism evidence="2 3">
    <name type="scientific">Pseudoclavibacter terrae</name>
    <dbReference type="NCBI Taxonomy" id="1530195"/>
    <lineage>
        <taxon>Bacteria</taxon>
        <taxon>Bacillati</taxon>
        <taxon>Actinomycetota</taxon>
        <taxon>Actinomycetes</taxon>
        <taxon>Micrococcales</taxon>
        <taxon>Microbacteriaceae</taxon>
        <taxon>Pseudoclavibacter</taxon>
    </lineage>
</organism>